<evidence type="ECO:0000313" key="2">
    <source>
        <dbReference type="EMBL" id="KRL80293.1"/>
    </source>
</evidence>
<dbReference type="EMBL" id="AZFH01000065">
    <property type="protein sequence ID" value="KRL80293.1"/>
    <property type="molecule type" value="Genomic_DNA"/>
</dbReference>
<feature type="region of interest" description="Disordered" evidence="1">
    <location>
        <begin position="18"/>
        <end position="37"/>
    </location>
</feature>
<accession>A0A0R1TPP9</accession>
<name>A0A0R1TPP9_9LACO</name>
<dbReference type="AlphaFoldDB" id="A0A0R1TPP9"/>
<comment type="caution">
    <text evidence="2">The sequence shown here is derived from an EMBL/GenBank/DDBJ whole genome shotgun (WGS) entry which is preliminary data.</text>
</comment>
<protein>
    <submittedName>
        <fullName evidence="2">Uncharacterized protein</fullName>
    </submittedName>
</protein>
<dbReference type="RefSeq" id="WP_023860635.1">
    <property type="nucleotide sequence ID" value="NZ_AZFH01000065.1"/>
</dbReference>
<sequence length="75" mass="8615">MEKITEIVPVNFKSPEVDQAKAPLSGKGRPQRKPKYSRKKIIADIQTTSFKISVFDEAKEELLQDIMKMVMKYAD</sequence>
<reference evidence="2 3" key="1">
    <citation type="journal article" date="2015" name="Genome Announc.">
        <title>Expanding the biotechnology potential of lactobacilli through comparative genomics of 213 strains and associated genera.</title>
        <authorList>
            <person name="Sun Z."/>
            <person name="Harris H.M."/>
            <person name="McCann A."/>
            <person name="Guo C."/>
            <person name="Argimon S."/>
            <person name="Zhang W."/>
            <person name="Yang X."/>
            <person name="Jeffery I.B."/>
            <person name="Cooney J.C."/>
            <person name="Kagawa T.F."/>
            <person name="Liu W."/>
            <person name="Song Y."/>
            <person name="Salvetti E."/>
            <person name="Wrobel A."/>
            <person name="Rasinkangas P."/>
            <person name="Parkhill J."/>
            <person name="Rea M.C."/>
            <person name="O'Sullivan O."/>
            <person name="Ritari J."/>
            <person name="Douillard F.P."/>
            <person name="Paul Ross R."/>
            <person name="Yang R."/>
            <person name="Briner A.E."/>
            <person name="Felis G.E."/>
            <person name="de Vos W.M."/>
            <person name="Barrangou R."/>
            <person name="Klaenhammer T.R."/>
            <person name="Caufield P.W."/>
            <person name="Cui Y."/>
            <person name="Zhang H."/>
            <person name="O'Toole P.W."/>
        </authorList>
    </citation>
    <scope>NUCLEOTIDE SEQUENCE [LARGE SCALE GENOMIC DNA]</scope>
    <source>
        <strain evidence="2 3">DSM 15833</strain>
    </source>
</reference>
<organism evidence="2 3">
    <name type="scientific">Ligilactobacillus equi DSM 15833 = JCM 10991</name>
    <dbReference type="NCBI Taxonomy" id="1423740"/>
    <lineage>
        <taxon>Bacteria</taxon>
        <taxon>Bacillati</taxon>
        <taxon>Bacillota</taxon>
        <taxon>Bacilli</taxon>
        <taxon>Lactobacillales</taxon>
        <taxon>Lactobacillaceae</taxon>
        <taxon>Ligilactobacillus</taxon>
    </lineage>
</organism>
<dbReference type="PATRIC" id="fig|1423740.3.peg.26"/>
<evidence type="ECO:0000313" key="3">
    <source>
        <dbReference type="Proteomes" id="UP000051048"/>
    </source>
</evidence>
<proteinExistence type="predicted"/>
<gene>
    <name evidence="2" type="ORF">FC36_GL000023</name>
</gene>
<evidence type="ECO:0000256" key="1">
    <source>
        <dbReference type="SAM" id="MobiDB-lite"/>
    </source>
</evidence>
<dbReference type="Proteomes" id="UP000051048">
    <property type="component" value="Unassembled WGS sequence"/>
</dbReference>